<dbReference type="InterPro" id="IPR006034">
    <property type="entry name" value="Asparaginase/glutaminase-like"/>
</dbReference>
<dbReference type="InterPro" id="IPR040919">
    <property type="entry name" value="Asparaginase_C"/>
</dbReference>
<name>A0A511KNA9_RHOTO</name>
<dbReference type="Pfam" id="PF17763">
    <property type="entry name" value="Asparaginase_C"/>
    <property type="match status" value="1"/>
</dbReference>
<comment type="caution">
    <text evidence="3">The sequence shown here is derived from an EMBL/GenBank/DDBJ whole genome shotgun (WGS) entry which is preliminary data.</text>
</comment>
<accession>A0A511KNA9</accession>
<dbReference type="InterPro" id="IPR036152">
    <property type="entry name" value="Asp/glu_Ase-like_sf"/>
</dbReference>
<dbReference type="Proteomes" id="UP000321518">
    <property type="component" value="Unassembled WGS sequence"/>
</dbReference>
<protein>
    <recommendedName>
        <fullName evidence="1">asparaginase</fullName>
        <ecNumber evidence="1">3.5.1.1</ecNumber>
    </recommendedName>
</protein>
<evidence type="ECO:0000313" key="3">
    <source>
        <dbReference type="EMBL" id="GEM11862.1"/>
    </source>
</evidence>
<reference evidence="3 4" key="1">
    <citation type="submission" date="2019-07" db="EMBL/GenBank/DDBJ databases">
        <title>Rhodotorula toruloides NBRC10032 genome sequencing.</title>
        <authorList>
            <person name="Shida Y."/>
            <person name="Takaku H."/>
            <person name="Ogasawara W."/>
            <person name="Mori K."/>
        </authorList>
    </citation>
    <scope>NUCLEOTIDE SEQUENCE [LARGE SCALE GENOMIC DNA]</scope>
    <source>
        <strain evidence="3 4">NBRC10032</strain>
    </source>
</reference>
<evidence type="ECO:0000313" key="4">
    <source>
        <dbReference type="Proteomes" id="UP000321518"/>
    </source>
</evidence>
<feature type="domain" description="Asparaginase/glutaminase C-terminal" evidence="2">
    <location>
        <begin position="136"/>
        <end position="229"/>
    </location>
</feature>
<organism evidence="3 4">
    <name type="scientific">Rhodotorula toruloides</name>
    <name type="common">Yeast</name>
    <name type="synonym">Rhodosporidium toruloides</name>
    <dbReference type="NCBI Taxonomy" id="5286"/>
    <lineage>
        <taxon>Eukaryota</taxon>
        <taxon>Fungi</taxon>
        <taxon>Dikarya</taxon>
        <taxon>Basidiomycota</taxon>
        <taxon>Pucciniomycotina</taxon>
        <taxon>Microbotryomycetes</taxon>
        <taxon>Sporidiobolales</taxon>
        <taxon>Sporidiobolaceae</taxon>
        <taxon>Rhodotorula</taxon>
    </lineage>
</organism>
<dbReference type="PIRSF" id="PIRSF001220">
    <property type="entry name" value="L-ASNase_gatD"/>
    <property type="match status" value="1"/>
</dbReference>
<dbReference type="SMART" id="SM00870">
    <property type="entry name" value="Asparaginase"/>
    <property type="match status" value="1"/>
</dbReference>
<dbReference type="InterPro" id="IPR027473">
    <property type="entry name" value="L-asparaginase_C"/>
</dbReference>
<dbReference type="Gene3D" id="3.40.50.40">
    <property type="match status" value="1"/>
</dbReference>
<dbReference type="EC" id="3.5.1.1" evidence="1"/>
<evidence type="ECO:0000256" key="1">
    <source>
        <dbReference type="ARBA" id="ARBA00012920"/>
    </source>
</evidence>
<dbReference type="OrthoDB" id="2524015at2759"/>
<dbReference type="PROSITE" id="PS51732">
    <property type="entry name" value="ASN_GLN_ASE_3"/>
    <property type="match status" value="1"/>
</dbReference>
<dbReference type="SUPFAM" id="SSF53774">
    <property type="entry name" value="Glutaminase/Asparaginase"/>
    <property type="match status" value="1"/>
</dbReference>
<evidence type="ECO:0000259" key="2">
    <source>
        <dbReference type="Pfam" id="PF17763"/>
    </source>
</evidence>
<sequence length="250" mass="26166">MLSYTVFSLDVGGGCLRRASTAPLASRASSWAAPSPSNVDFNITTSATGLEDCLRRSSSQQASNLDSTTYRAGVVGIGQLIPAVEKTQAKTVDKFNSPEPGYIGGFLSDKVFYYSTAAQPMFKQTFDLNNLSALRNVAIPFGYQGADFELLNATITDGAMGFVLAGTGAASIPAAALHDLAAAAAKGVSLVRATKINVGAVVSGDAGYNFKIAGGLLNPVKSRRLLQVCQFDLHLVTNDVIRNAFEGNLS</sequence>
<gene>
    <name evidence="3" type="ORF">Rt10032_c17g5879</name>
</gene>
<dbReference type="GO" id="GO:0009066">
    <property type="term" value="P:aspartate family amino acid metabolic process"/>
    <property type="evidence" value="ECO:0007669"/>
    <property type="project" value="UniProtKB-ARBA"/>
</dbReference>
<dbReference type="PIRSF" id="PIRSF500176">
    <property type="entry name" value="L_ASNase"/>
    <property type="match status" value="1"/>
</dbReference>
<dbReference type="EMBL" id="BJWK01000017">
    <property type="protein sequence ID" value="GEM11862.1"/>
    <property type="molecule type" value="Genomic_DNA"/>
</dbReference>
<dbReference type="AlphaFoldDB" id="A0A511KNA9"/>
<dbReference type="GO" id="GO:0004067">
    <property type="term" value="F:asparaginase activity"/>
    <property type="evidence" value="ECO:0007669"/>
    <property type="project" value="UniProtKB-UniRule"/>
</dbReference>
<proteinExistence type="predicted"/>